<evidence type="ECO:0000313" key="2">
    <source>
        <dbReference type="Proteomes" id="UP000178526"/>
    </source>
</evidence>
<dbReference type="Proteomes" id="UP000178526">
    <property type="component" value="Unassembled WGS sequence"/>
</dbReference>
<reference evidence="1 2" key="1">
    <citation type="journal article" date="2016" name="Nat. Commun.">
        <title>Thousands of microbial genomes shed light on interconnected biogeochemical processes in an aquifer system.</title>
        <authorList>
            <person name="Anantharaman K."/>
            <person name="Brown C.T."/>
            <person name="Hug L.A."/>
            <person name="Sharon I."/>
            <person name="Castelle C.J."/>
            <person name="Probst A.J."/>
            <person name="Thomas B.C."/>
            <person name="Singh A."/>
            <person name="Wilkins M.J."/>
            <person name="Karaoz U."/>
            <person name="Brodie E.L."/>
            <person name="Williams K.H."/>
            <person name="Hubbard S.S."/>
            <person name="Banfield J.F."/>
        </authorList>
    </citation>
    <scope>NUCLEOTIDE SEQUENCE [LARGE SCALE GENOMIC DNA]</scope>
</reference>
<sequence length="63" mass="7619">MSLRGSKATEAISFINEIATLPMVARNDKEEFVNQRNKKTPYFLFWSFEFRIFYTKTKKYAQW</sequence>
<dbReference type="EMBL" id="MGDB01000086">
    <property type="protein sequence ID" value="OGL40843.1"/>
    <property type="molecule type" value="Genomic_DNA"/>
</dbReference>
<gene>
    <name evidence="1" type="ORF">A2042_07505</name>
</gene>
<evidence type="ECO:0000313" key="1">
    <source>
        <dbReference type="EMBL" id="OGL40843.1"/>
    </source>
</evidence>
<name>A0A1F7RH21_9BACT</name>
<accession>A0A1F7RH21</accession>
<organism evidence="1 2">
    <name type="scientific">Candidatus Schekmanbacteria bacterium GWA2_38_11</name>
    <dbReference type="NCBI Taxonomy" id="1817876"/>
    <lineage>
        <taxon>Bacteria</taxon>
        <taxon>Candidatus Schekmaniibacteriota</taxon>
    </lineage>
</organism>
<protein>
    <submittedName>
        <fullName evidence="1">Uncharacterized protein</fullName>
    </submittedName>
</protein>
<dbReference type="AlphaFoldDB" id="A0A1F7RH21"/>
<proteinExistence type="predicted"/>
<comment type="caution">
    <text evidence="1">The sequence shown here is derived from an EMBL/GenBank/DDBJ whole genome shotgun (WGS) entry which is preliminary data.</text>
</comment>